<accession>A0A2G8KNH8</accession>
<comment type="caution">
    <text evidence="3">The sequence shown here is derived from an EMBL/GenBank/DDBJ whole genome shotgun (WGS) entry which is preliminary data.</text>
</comment>
<evidence type="ECO:0008006" key="5">
    <source>
        <dbReference type="Google" id="ProtNLM"/>
    </source>
</evidence>
<dbReference type="PANTHER" id="PTHR11319:SF35">
    <property type="entry name" value="OUTER MEMBRANE PROTEIN PMPC-RELATED"/>
    <property type="match status" value="1"/>
</dbReference>
<evidence type="ECO:0000313" key="4">
    <source>
        <dbReference type="Proteomes" id="UP000230750"/>
    </source>
</evidence>
<evidence type="ECO:0000256" key="1">
    <source>
        <dbReference type="SAM" id="MobiDB-lite"/>
    </source>
</evidence>
<feature type="transmembrane region" description="Helical" evidence="2">
    <location>
        <begin position="540"/>
        <end position="560"/>
    </location>
</feature>
<dbReference type="EMBL" id="MRZV01000460">
    <property type="protein sequence ID" value="PIK49563.1"/>
    <property type="molecule type" value="Genomic_DNA"/>
</dbReference>
<keyword evidence="2" id="KW-0472">Membrane</keyword>
<feature type="transmembrane region" description="Helical" evidence="2">
    <location>
        <begin position="325"/>
        <end position="347"/>
    </location>
</feature>
<sequence>MLSLTSVEFLYIFQNQITSLTNSLYLEDHPSNGTAVIAAEFNPTRQISVEFLQGIKENGQITLSCDGIHIPMMPYNVNVTCVQATFQTKLIVKEPHESDGLEQRGFYCIQNNHSLFRTYICEACPQGSYAPGRDECIPCPIGGFYQDEVGQFKRRPNVIPCKKCNNGTFVANGGGTGALDCQVCPEGTNKSTHAGYRACFCLENYFRRDRFGGCKLCPRAGLRCSNDFVTIEPGFYWNWTFANITEYRLFVDNLKTCEYSFNENTTSYSGSFPYVHPCRQTFKCDNKNDTIEGNCHRGYRGFMCTECAERYFPVLNFCHVCPQTWVFALEVVLVLVLCACLLGYLIYTYNRQRLEEGRSIVDVTLARGKIVLGFYQVMGEFWDSLDVNYWPEVFKRLSNWLVLLQFNISNIFIKPSCFFPKVSLNAYSEFLIGITVTSVVVLVPAIAICFRKIRATYIQRQFSNNASSHPRFIFKQDRLWLATLLTLYITYPSTCYSIITLYSPACQSFALDDDMRHNVTLLRSDLTINCNTRTHRNYEIAAYFSSVYIVAFPGVLFYLLRKYQKPQSSVDQTSTSSSSLYPQWLRFLCENYKDQYWYWEIVELTRKVSQMYILILFGWGSSLSIFITVLLAVIFLTLHASFSPMRDKFEQNLQLASLSAIFLNMLMVTVPGYETDSAFTKNAMSLILVFLNIIVLCITFGRPLLQLAKVIYTVIRVRRGCSRRIAEDSDSGRVGSLHPSHQQLSDYADHQECREQDPLLTSTQRRFRESMQ</sequence>
<dbReference type="SMART" id="SM01411">
    <property type="entry name" value="Ephrin_rec_like"/>
    <property type="match status" value="2"/>
</dbReference>
<keyword evidence="4" id="KW-1185">Reference proteome</keyword>
<reference evidence="3 4" key="1">
    <citation type="journal article" date="2017" name="PLoS Biol.">
        <title>The sea cucumber genome provides insights into morphological evolution and visceral regeneration.</title>
        <authorList>
            <person name="Zhang X."/>
            <person name="Sun L."/>
            <person name="Yuan J."/>
            <person name="Sun Y."/>
            <person name="Gao Y."/>
            <person name="Zhang L."/>
            <person name="Li S."/>
            <person name="Dai H."/>
            <person name="Hamel J.F."/>
            <person name="Liu C."/>
            <person name="Yu Y."/>
            <person name="Liu S."/>
            <person name="Lin W."/>
            <person name="Guo K."/>
            <person name="Jin S."/>
            <person name="Xu P."/>
            <person name="Storey K.B."/>
            <person name="Huan P."/>
            <person name="Zhang T."/>
            <person name="Zhou Y."/>
            <person name="Zhang J."/>
            <person name="Lin C."/>
            <person name="Li X."/>
            <person name="Xing L."/>
            <person name="Huo D."/>
            <person name="Sun M."/>
            <person name="Wang L."/>
            <person name="Mercier A."/>
            <person name="Li F."/>
            <person name="Yang H."/>
            <person name="Xiang J."/>
        </authorList>
    </citation>
    <scope>NUCLEOTIDE SEQUENCE [LARGE SCALE GENOMIC DNA]</scope>
    <source>
        <strain evidence="3">Shaxun</strain>
        <tissue evidence="3">Muscle</tissue>
    </source>
</reference>
<feature type="region of interest" description="Disordered" evidence="1">
    <location>
        <begin position="728"/>
        <end position="749"/>
    </location>
</feature>
<keyword evidence="2" id="KW-1133">Transmembrane helix</keyword>
<feature type="transmembrane region" description="Helical" evidence="2">
    <location>
        <begin position="612"/>
        <end position="635"/>
    </location>
</feature>
<feature type="transmembrane region" description="Helical" evidence="2">
    <location>
        <begin position="685"/>
        <end position="705"/>
    </location>
</feature>
<evidence type="ECO:0000256" key="2">
    <source>
        <dbReference type="SAM" id="Phobius"/>
    </source>
</evidence>
<gene>
    <name evidence="3" type="ORF">BSL78_13581</name>
</gene>
<organism evidence="3 4">
    <name type="scientific">Stichopus japonicus</name>
    <name type="common">Sea cucumber</name>
    <dbReference type="NCBI Taxonomy" id="307972"/>
    <lineage>
        <taxon>Eukaryota</taxon>
        <taxon>Metazoa</taxon>
        <taxon>Echinodermata</taxon>
        <taxon>Eleutherozoa</taxon>
        <taxon>Echinozoa</taxon>
        <taxon>Holothuroidea</taxon>
        <taxon>Aspidochirotacea</taxon>
        <taxon>Aspidochirotida</taxon>
        <taxon>Stichopodidae</taxon>
        <taxon>Apostichopus</taxon>
    </lineage>
</organism>
<name>A0A2G8KNH8_STIJA</name>
<protein>
    <recommendedName>
        <fullName evidence="5">Tyrosine-protein kinase ephrin type A/B receptor-like domain-containing protein</fullName>
    </recommendedName>
</protein>
<dbReference type="OrthoDB" id="205145at2759"/>
<dbReference type="PANTHER" id="PTHR11319">
    <property type="entry name" value="G PROTEIN-COUPLED RECEPTOR-RELATED"/>
    <property type="match status" value="1"/>
</dbReference>
<feature type="transmembrane region" description="Helical" evidence="2">
    <location>
        <begin position="655"/>
        <end position="673"/>
    </location>
</feature>
<dbReference type="AlphaFoldDB" id="A0A2G8KNH8"/>
<dbReference type="Proteomes" id="UP000230750">
    <property type="component" value="Unassembled WGS sequence"/>
</dbReference>
<evidence type="ECO:0000313" key="3">
    <source>
        <dbReference type="EMBL" id="PIK49563.1"/>
    </source>
</evidence>
<feature type="transmembrane region" description="Helical" evidence="2">
    <location>
        <begin position="479"/>
        <end position="499"/>
    </location>
</feature>
<keyword evidence="2" id="KW-0812">Transmembrane</keyword>
<proteinExistence type="predicted"/>
<feature type="transmembrane region" description="Helical" evidence="2">
    <location>
        <begin position="430"/>
        <end position="450"/>
    </location>
</feature>